<keyword evidence="16" id="KW-1185">Reference proteome</keyword>
<evidence type="ECO:0000256" key="5">
    <source>
        <dbReference type="ARBA" id="ARBA00022695"/>
    </source>
</evidence>
<keyword evidence="10" id="KW-0342">GTP-binding</keyword>
<keyword evidence="5" id="KW-0548">Nucleotidyltransferase</keyword>
<comment type="similarity">
    <text evidence="3">Belongs to the mab-21 family.</text>
</comment>
<feature type="domain" description="Mab-21-like nucleotidyltransferase" evidence="13">
    <location>
        <begin position="69"/>
        <end position="252"/>
    </location>
</feature>
<dbReference type="EMBL" id="NEVH01009076">
    <property type="protein sequence ID" value="PNF33853.1"/>
    <property type="molecule type" value="Genomic_DNA"/>
</dbReference>
<reference evidence="15 16" key="1">
    <citation type="submission" date="2017-12" db="EMBL/GenBank/DDBJ databases">
        <title>Hemimetabolous genomes reveal molecular basis of termite eusociality.</title>
        <authorList>
            <person name="Harrison M.C."/>
            <person name="Jongepier E."/>
            <person name="Robertson H.M."/>
            <person name="Arning N."/>
            <person name="Bitard-Feildel T."/>
            <person name="Chao H."/>
            <person name="Childers C.P."/>
            <person name="Dinh H."/>
            <person name="Doddapaneni H."/>
            <person name="Dugan S."/>
            <person name="Gowin J."/>
            <person name="Greiner C."/>
            <person name="Han Y."/>
            <person name="Hu H."/>
            <person name="Hughes D.S.T."/>
            <person name="Huylmans A.-K."/>
            <person name="Kemena C."/>
            <person name="Kremer L.P.M."/>
            <person name="Lee S.L."/>
            <person name="Lopez-Ezquerra A."/>
            <person name="Mallet L."/>
            <person name="Monroy-Kuhn J.M."/>
            <person name="Moser A."/>
            <person name="Murali S.C."/>
            <person name="Muzny D.M."/>
            <person name="Otani S."/>
            <person name="Piulachs M.-D."/>
            <person name="Poelchau M."/>
            <person name="Qu J."/>
            <person name="Schaub F."/>
            <person name="Wada-Katsumata A."/>
            <person name="Worley K.C."/>
            <person name="Xie Q."/>
            <person name="Ylla G."/>
            <person name="Poulsen M."/>
            <person name="Gibbs R.A."/>
            <person name="Schal C."/>
            <person name="Richards S."/>
            <person name="Belles X."/>
            <person name="Korb J."/>
            <person name="Bornberg-Bauer E."/>
        </authorList>
    </citation>
    <scope>NUCLEOTIDE SEQUENCE [LARGE SCALE GENOMIC DNA]</scope>
    <source>
        <tissue evidence="15">Whole body</tissue>
    </source>
</reference>
<evidence type="ECO:0000256" key="6">
    <source>
        <dbReference type="ARBA" id="ARBA00022723"/>
    </source>
</evidence>
<evidence type="ECO:0000313" key="15">
    <source>
        <dbReference type="EMBL" id="PNF33854.1"/>
    </source>
</evidence>
<dbReference type="GO" id="GO:0005525">
    <property type="term" value="F:GTP binding"/>
    <property type="evidence" value="ECO:0007669"/>
    <property type="project" value="UniProtKB-KW"/>
</dbReference>
<dbReference type="FunCoup" id="A0A2J7QZ39">
    <property type="interactions" value="9"/>
</dbReference>
<dbReference type="SMART" id="SM01265">
    <property type="entry name" value="Mab-21"/>
    <property type="match status" value="1"/>
</dbReference>
<dbReference type="AlphaFoldDB" id="A0A2J7QZ39"/>
<evidence type="ECO:0000256" key="10">
    <source>
        <dbReference type="ARBA" id="ARBA00023134"/>
    </source>
</evidence>
<dbReference type="PANTHER" id="PTHR10656">
    <property type="entry name" value="CELL FATE DETERMINING PROTEIN MAB21-RELATED"/>
    <property type="match status" value="1"/>
</dbReference>
<dbReference type="InterPro" id="IPR046906">
    <property type="entry name" value="Mab-21_HhH/H2TH-like"/>
</dbReference>
<dbReference type="Gene3D" id="3.30.460.90">
    <property type="match status" value="1"/>
</dbReference>
<keyword evidence="6" id="KW-0479">Metal-binding</keyword>
<sequence>MSTVPSNASRLDPSLQQIIRKYITLKEDEIKDANCNLQTVLLDKMQNEMKEKDETFKALYKQPHYVGSYYENLRVRHPTEFDINLELQLPIRESDIEIETEGTEPGFAKIRVGKNFLTHSSAIVIRKIESWVKDHYLCRNSVIQWLQGVVDKVLGSTEWPQNMTVKRNMSGPAVTLNIQRNAEEFSVDLVPVFTFGTSRLPPEPLYQVNSSLLQPIKTYLKWCVVPKSPRQDSASRDQWRMSFYMYEKELINDRNNMKPVLKLIKLLRDCQKWDGLSSYYIKTVFLWEQKEQSANFWMNSLGYVFVHMLGRLESYLQKGTIPFFWDERSNLIGHLNEEYKKNMRDRVTRLKRKLEWAISSSDENNIPSVMDLLYPVSLSVTGEPSPQAGGLQQAVPSDWTTPMAGAWIITGVAMVAGGLAALFRNRNNN</sequence>
<keyword evidence="4" id="KW-0808">Transferase</keyword>
<dbReference type="STRING" id="105785.A0A2J7QZ39"/>
<feature type="transmembrane region" description="Helical" evidence="12">
    <location>
        <begin position="404"/>
        <end position="423"/>
    </location>
</feature>
<name>A0A2J7QZ39_9NEOP</name>
<dbReference type="OrthoDB" id="166611at2759"/>
<dbReference type="InterPro" id="IPR046903">
    <property type="entry name" value="Mab-21-like_nuc_Trfase"/>
</dbReference>
<evidence type="ECO:0000256" key="12">
    <source>
        <dbReference type="SAM" id="Phobius"/>
    </source>
</evidence>
<evidence type="ECO:0000256" key="4">
    <source>
        <dbReference type="ARBA" id="ARBA00022679"/>
    </source>
</evidence>
<gene>
    <name evidence="15" type="ORF">B7P43_G07681</name>
</gene>
<proteinExistence type="inferred from homology"/>
<dbReference type="GO" id="GO:0016779">
    <property type="term" value="F:nucleotidyltransferase activity"/>
    <property type="evidence" value="ECO:0007669"/>
    <property type="project" value="UniProtKB-KW"/>
</dbReference>
<keyword evidence="9" id="KW-0460">Magnesium</keyword>
<feature type="domain" description="Mab-21-like HhH/H2TH-like" evidence="14">
    <location>
        <begin position="257"/>
        <end position="348"/>
    </location>
</feature>
<keyword evidence="11" id="KW-0464">Manganese</keyword>
<dbReference type="EMBL" id="NEVH01009076">
    <property type="protein sequence ID" value="PNF33854.1"/>
    <property type="molecule type" value="Genomic_DNA"/>
</dbReference>
<comment type="cofactor">
    <cofactor evidence="2">
        <name>Mg(2+)</name>
        <dbReference type="ChEBI" id="CHEBI:18420"/>
    </cofactor>
</comment>
<keyword evidence="12" id="KW-0472">Membrane</keyword>
<dbReference type="InterPro" id="IPR024810">
    <property type="entry name" value="MAB21L/cGLR"/>
</dbReference>
<dbReference type="Pfam" id="PF20266">
    <property type="entry name" value="Mab-21_C"/>
    <property type="match status" value="1"/>
</dbReference>
<evidence type="ECO:0000256" key="2">
    <source>
        <dbReference type="ARBA" id="ARBA00001946"/>
    </source>
</evidence>
<evidence type="ECO:0000256" key="1">
    <source>
        <dbReference type="ARBA" id="ARBA00001936"/>
    </source>
</evidence>
<dbReference type="Pfam" id="PF03281">
    <property type="entry name" value="Mab-21"/>
    <property type="match status" value="1"/>
</dbReference>
<evidence type="ECO:0000256" key="8">
    <source>
        <dbReference type="ARBA" id="ARBA00022840"/>
    </source>
</evidence>
<evidence type="ECO:0000259" key="14">
    <source>
        <dbReference type="Pfam" id="PF20266"/>
    </source>
</evidence>
<evidence type="ECO:0000256" key="11">
    <source>
        <dbReference type="ARBA" id="ARBA00023211"/>
    </source>
</evidence>
<keyword evidence="7" id="KW-0547">Nucleotide-binding</keyword>
<comment type="cofactor">
    <cofactor evidence="1">
        <name>Mn(2+)</name>
        <dbReference type="ChEBI" id="CHEBI:29035"/>
    </cofactor>
</comment>
<dbReference type="InParanoid" id="A0A2J7QZ39"/>
<organism evidence="15 16">
    <name type="scientific">Cryptotermes secundus</name>
    <dbReference type="NCBI Taxonomy" id="105785"/>
    <lineage>
        <taxon>Eukaryota</taxon>
        <taxon>Metazoa</taxon>
        <taxon>Ecdysozoa</taxon>
        <taxon>Arthropoda</taxon>
        <taxon>Hexapoda</taxon>
        <taxon>Insecta</taxon>
        <taxon>Pterygota</taxon>
        <taxon>Neoptera</taxon>
        <taxon>Polyneoptera</taxon>
        <taxon>Dictyoptera</taxon>
        <taxon>Blattodea</taxon>
        <taxon>Blattoidea</taxon>
        <taxon>Termitoidae</taxon>
        <taxon>Kalotermitidae</taxon>
        <taxon>Cryptotermitinae</taxon>
        <taxon>Cryptotermes</taxon>
    </lineage>
</organism>
<dbReference type="Proteomes" id="UP000235965">
    <property type="component" value="Unassembled WGS sequence"/>
</dbReference>
<evidence type="ECO:0000256" key="3">
    <source>
        <dbReference type="ARBA" id="ARBA00008307"/>
    </source>
</evidence>
<accession>A0A2J7QZ39</accession>
<dbReference type="GO" id="GO:0046872">
    <property type="term" value="F:metal ion binding"/>
    <property type="evidence" value="ECO:0007669"/>
    <property type="project" value="UniProtKB-KW"/>
</dbReference>
<protein>
    <submittedName>
        <fullName evidence="15">Uncharacterized protein</fullName>
    </submittedName>
</protein>
<comment type="caution">
    <text evidence="15">The sequence shown here is derived from an EMBL/GenBank/DDBJ whole genome shotgun (WGS) entry which is preliminary data.</text>
</comment>
<evidence type="ECO:0000313" key="16">
    <source>
        <dbReference type="Proteomes" id="UP000235965"/>
    </source>
</evidence>
<evidence type="ECO:0000256" key="9">
    <source>
        <dbReference type="ARBA" id="ARBA00022842"/>
    </source>
</evidence>
<dbReference type="PANTHER" id="PTHR10656:SF42">
    <property type="entry name" value="CYCLIC GMP-AMP SYNTHASE-LIKE PROTEIN-RELATED"/>
    <property type="match status" value="1"/>
</dbReference>
<evidence type="ECO:0000256" key="7">
    <source>
        <dbReference type="ARBA" id="ARBA00022741"/>
    </source>
</evidence>
<feature type="non-terminal residue" evidence="15">
    <location>
        <position position="429"/>
    </location>
</feature>
<evidence type="ECO:0000259" key="13">
    <source>
        <dbReference type="Pfam" id="PF03281"/>
    </source>
</evidence>
<keyword evidence="12" id="KW-0812">Transmembrane</keyword>
<keyword evidence="8" id="KW-0067">ATP-binding</keyword>
<dbReference type="Gene3D" id="1.10.1410.40">
    <property type="match status" value="1"/>
</dbReference>
<dbReference type="GO" id="GO:0005524">
    <property type="term" value="F:ATP binding"/>
    <property type="evidence" value="ECO:0007669"/>
    <property type="project" value="UniProtKB-KW"/>
</dbReference>
<keyword evidence="12" id="KW-1133">Transmembrane helix</keyword>